<dbReference type="GO" id="GO:0000162">
    <property type="term" value="P:L-tryptophan biosynthetic process"/>
    <property type="evidence" value="ECO:0007669"/>
    <property type="project" value="TreeGrafter"/>
</dbReference>
<dbReference type="GO" id="GO:0005829">
    <property type="term" value="C:cytosol"/>
    <property type="evidence" value="ECO:0007669"/>
    <property type="project" value="TreeGrafter"/>
</dbReference>
<comment type="caution">
    <text evidence="3">The sequence shown here is derived from an EMBL/GenBank/DDBJ whole genome shotgun (WGS) entry which is preliminary data.</text>
</comment>
<dbReference type="RefSeq" id="WP_105052710.1">
    <property type="nucleotide sequence ID" value="NZ_BMYG01000006.1"/>
</dbReference>
<dbReference type="OrthoDB" id="9786812at2"/>
<name>A0A2S7UW33_9GAMM</name>
<sequence>MSKIFFLDNQDSFTYNLVDELRCLHYDIEIFRNTVNPELIIEQIKQSLTAGEKPLLFLSPGPGKPSESVCMTELIKYAVSNIPIIGVCLGHQAIAEHYGATVTLAGETVHGKSSVITCQNHEIFDGLGDTMSVARYHSLIVKDLPDSIEVIGQLDDIPMVFIDETHKTLGFQFHPESILTTNGSRLLEQAINYLTK</sequence>
<evidence type="ECO:0000313" key="4">
    <source>
        <dbReference type="Proteomes" id="UP000239007"/>
    </source>
</evidence>
<evidence type="ECO:0000313" key="3">
    <source>
        <dbReference type="EMBL" id="PQJ54196.1"/>
    </source>
</evidence>
<dbReference type="Proteomes" id="UP000239007">
    <property type="component" value="Unassembled WGS sequence"/>
</dbReference>
<dbReference type="PRINTS" id="PR00096">
    <property type="entry name" value="GATASE"/>
</dbReference>
<dbReference type="InterPro" id="IPR017926">
    <property type="entry name" value="GATASE"/>
</dbReference>
<dbReference type="PROSITE" id="PS51273">
    <property type="entry name" value="GATASE_TYPE_1"/>
    <property type="match status" value="1"/>
</dbReference>
<proteinExistence type="predicted"/>
<dbReference type="EMBL" id="MSCH01000003">
    <property type="protein sequence ID" value="PQJ54196.1"/>
    <property type="molecule type" value="Genomic_DNA"/>
</dbReference>
<gene>
    <name evidence="3" type="ORF">BTO11_11400</name>
</gene>
<dbReference type="PRINTS" id="PR00097">
    <property type="entry name" value="ANTSNTHASEII"/>
</dbReference>
<dbReference type="AlphaFoldDB" id="A0A2S7UW33"/>
<dbReference type="Gene3D" id="3.40.50.880">
    <property type="match status" value="1"/>
</dbReference>
<evidence type="ECO:0000256" key="1">
    <source>
        <dbReference type="ARBA" id="ARBA00022962"/>
    </source>
</evidence>
<evidence type="ECO:0000259" key="2">
    <source>
        <dbReference type="Pfam" id="PF00117"/>
    </source>
</evidence>
<protein>
    <submittedName>
        <fullName evidence="3">Anthranilate synthase component II</fullName>
    </submittedName>
</protein>
<dbReference type="CDD" id="cd01743">
    <property type="entry name" value="GATase1_Anthranilate_Synthase"/>
    <property type="match status" value="1"/>
</dbReference>
<feature type="domain" description="Glutamine amidotransferase" evidence="2">
    <location>
        <begin position="6"/>
        <end position="190"/>
    </location>
</feature>
<reference evidence="3 4" key="1">
    <citation type="submission" date="2016-12" db="EMBL/GenBank/DDBJ databases">
        <title>Diversity of luminous bacteria.</title>
        <authorList>
            <person name="Yoshizawa S."/>
            <person name="Kogure K."/>
        </authorList>
    </citation>
    <scope>NUCLEOTIDE SEQUENCE [LARGE SCALE GENOMIC DNA]</scope>
    <source>
        <strain evidence="3 4">SA4-48</strain>
    </source>
</reference>
<dbReference type="GO" id="GO:0004049">
    <property type="term" value="F:anthranilate synthase activity"/>
    <property type="evidence" value="ECO:0007669"/>
    <property type="project" value="TreeGrafter"/>
</dbReference>
<dbReference type="PANTHER" id="PTHR43418">
    <property type="entry name" value="MULTIFUNCTIONAL TRYPTOPHAN BIOSYNTHESIS PROTEIN-RELATED"/>
    <property type="match status" value="1"/>
</dbReference>
<dbReference type="PANTHER" id="PTHR43418:SF4">
    <property type="entry name" value="MULTIFUNCTIONAL TRYPTOPHAN BIOSYNTHESIS PROTEIN"/>
    <property type="match status" value="1"/>
</dbReference>
<dbReference type="Pfam" id="PF00117">
    <property type="entry name" value="GATase"/>
    <property type="match status" value="1"/>
</dbReference>
<dbReference type="NCBIfam" id="TIGR00566">
    <property type="entry name" value="trpG_papA"/>
    <property type="match status" value="1"/>
</dbReference>
<keyword evidence="4" id="KW-1185">Reference proteome</keyword>
<accession>A0A2S7UW33</accession>
<dbReference type="SUPFAM" id="SSF52317">
    <property type="entry name" value="Class I glutamine amidotransferase-like"/>
    <property type="match status" value="1"/>
</dbReference>
<dbReference type="InterPro" id="IPR029062">
    <property type="entry name" value="Class_I_gatase-like"/>
</dbReference>
<keyword evidence="1" id="KW-0315">Glutamine amidotransferase</keyword>
<dbReference type="PRINTS" id="PR00099">
    <property type="entry name" value="CPSGATASE"/>
</dbReference>
<dbReference type="InterPro" id="IPR050472">
    <property type="entry name" value="Anth_synth/Amidotransfase"/>
</dbReference>
<dbReference type="InterPro" id="IPR006221">
    <property type="entry name" value="TrpG/PapA_dom"/>
</dbReference>
<organism evidence="3 4">
    <name type="scientific">Psychrosphaera saromensis</name>
    <dbReference type="NCBI Taxonomy" id="716813"/>
    <lineage>
        <taxon>Bacteria</taxon>
        <taxon>Pseudomonadati</taxon>
        <taxon>Pseudomonadota</taxon>
        <taxon>Gammaproteobacteria</taxon>
        <taxon>Alteromonadales</taxon>
        <taxon>Pseudoalteromonadaceae</taxon>
        <taxon>Psychrosphaera</taxon>
    </lineage>
</organism>